<dbReference type="OrthoDB" id="3827267at2"/>
<dbReference type="InterPro" id="IPR032531">
    <property type="entry name" value="DUF4956"/>
</dbReference>
<name>A0A543PMF8_9MICO</name>
<comment type="caution">
    <text evidence="3">The sequence shown here is derived from an EMBL/GenBank/DDBJ whole genome shotgun (WGS) entry which is preliminary data.</text>
</comment>
<evidence type="ECO:0000313" key="3">
    <source>
        <dbReference type="EMBL" id="TQN45260.1"/>
    </source>
</evidence>
<evidence type="ECO:0000256" key="1">
    <source>
        <dbReference type="SAM" id="MobiDB-lite"/>
    </source>
</evidence>
<dbReference type="Proteomes" id="UP000320085">
    <property type="component" value="Unassembled WGS sequence"/>
</dbReference>
<evidence type="ECO:0000256" key="2">
    <source>
        <dbReference type="SAM" id="Phobius"/>
    </source>
</evidence>
<feature type="transmembrane region" description="Helical" evidence="2">
    <location>
        <begin position="31"/>
        <end position="48"/>
    </location>
</feature>
<feature type="transmembrane region" description="Helical" evidence="2">
    <location>
        <begin position="54"/>
        <end position="69"/>
    </location>
</feature>
<feature type="transmembrane region" description="Helical" evidence="2">
    <location>
        <begin position="103"/>
        <end position="124"/>
    </location>
</feature>
<keyword evidence="2" id="KW-0472">Membrane</keyword>
<dbReference type="AlphaFoldDB" id="A0A543PMF8"/>
<keyword evidence="2" id="KW-1133">Transmembrane helix</keyword>
<dbReference type="EMBL" id="VFQF01000003">
    <property type="protein sequence ID" value="TQN45260.1"/>
    <property type="molecule type" value="Genomic_DNA"/>
</dbReference>
<feature type="region of interest" description="Disordered" evidence="1">
    <location>
        <begin position="212"/>
        <end position="236"/>
    </location>
</feature>
<dbReference type="RefSeq" id="WP_141824507.1">
    <property type="nucleotide sequence ID" value="NZ_BAAAQC010000013.1"/>
</dbReference>
<protein>
    <submittedName>
        <fullName evidence="3">Uncharacterized protein DUF4956</fullName>
    </submittedName>
</protein>
<keyword evidence="2" id="KW-0812">Transmembrane</keyword>
<organism evidence="3 4">
    <name type="scientific">Humibacillus xanthopallidus</name>
    <dbReference type="NCBI Taxonomy" id="412689"/>
    <lineage>
        <taxon>Bacteria</taxon>
        <taxon>Bacillati</taxon>
        <taxon>Actinomycetota</taxon>
        <taxon>Actinomycetes</taxon>
        <taxon>Micrococcales</taxon>
        <taxon>Intrasporangiaceae</taxon>
        <taxon>Humibacillus</taxon>
    </lineage>
</organism>
<feature type="transmembrane region" description="Helical" evidence="2">
    <location>
        <begin position="81"/>
        <end position="97"/>
    </location>
</feature>
<dbReference type="Pfam" id="PF16316">
    <property type="entry name" value="DUF4956"/>
    <property type="match status" value="1"/>
</dbReference>
<evidence type="ECO:0000313" key="4">
    <source>
        <dbReference type="Proteomes" id="UP000320085"/>
    </source>
</evidence>
<reference evidence="3 4" key="1">
    <citation type="submission" date="2019-06" db="EMBL/GenBank/DDBJ databases">
        <title>Sequencing the genomes of 1000 actinobacteria strains.</title>
        <authorList>
            <person name="Klenk H.-P."/>
        </authorList>
    </citation>
    <scope>NUCLEOTIDE SEQUENCE [LARGE SCALE GENOMIC DNA]</scope>
    <source>
        <strain evidence="3 4">DSM 21776</strain>
    </source>
</reference>
<accession>A0A543PMF8</accession>
<gene>
    <name evidence="3" type="ORF">FHX52_4499</name>
</gene>
<sequence>MPSFLVPALADVVAITVVVTIYVRRHQRRDLLLSYIALNMGILTVTAALADASVGASLGLGLFGILSIIRLRSDSITQEEIAYYFIALALGLVAGLHPGTPYLTPTVCVVLVVVMFVADHPALLAKSRRQLVTIDAAIADERELRTELEQRLGADVRHFIVQELDFVRDLTVVDVRFREGVRPCRPSPGRQALAQTPAQSLDALVTRASLRNRSPVAASNGSHATTSPGAPQTSPG</sequence>
<proteinExistence type="predicted"/>
<feature type="transmembrane region" description="Helical" evidence="2">
    <location>
        <begin position="6"/>
        <end position="24"/>
    </location>
</feature>